<proteinExistence type="predicted"/>
<accession>A0ABP3FCT8</accession>
<dbReference type="Pfam" id="PF03334">
    <property type="entry name" value="PhaG_MnhG_YufB"/>
    <property type="match status" value="1"/>
</dbReference>
<protein>
    <submittedName>
        <fullName evidence="2">Uncharacterized protein</fullName>
    </submittedName>
</protein>
<reference evidence="3" key="1">
    <citation type="journal article" date="2019" name="Int. J. Syst. Evol. Microbiol.">
        <title>The Global Catalogue of Microorganisms (GCM) 10K type strain sequencing project: providing services to taxonomists for standard genome sequencing and annotation.</title>
        <authorList>
            <consortium name="The Broad Institute Genomics Platform"/>
            <consortium name="The Broad Institute Genome Sequencing Center for Infectious Disease"/>
            <person name="Wu L."/>
            <person name="Ma J."/>
        </authorList>
    </citation>
    <scope>NUCLEOTIDE SEQUENCE [LARGE SCALE GENOMIC DNA]</scope>
    <source>
        <strain evidence="3">JCM 4505</strain>
    </source>
</reference>
<sequence>MEPREACAVVLLAAGTGVLLLSGAALLALPRPHARLHALTPASSLGAPLCALALAVAAGPGREAGKLLVVAALMVLGGTLATLAVGRSTAVDEGRVPRDSPP</sequence>
<dbReference type="Proteomes" id="UP001501867">
    <property type="component" value="Unassembled WGS sequence"/>
</dbReference>
<evidence type="ECO:0000256" key="1">
    <source>
        <dbReference type="SAM" id="Phobius"/>
    </source>
</evidence>
<dbReference type="InterPro" id="IPR005133">
    <property type="entry name" value="PhaG_MnhG_YufB"/>
</dbReference>
<keyword evidence="1" id="KW-0472">Membrane</keyword>
<gene>
    <name evidence="2" type="ORF">GCM10010302_62720</name>
</gene>
<feature type="transmembrane region" description="Helical" evidence="1">
    <location>
        <begin position="38"/>
        <end position="60"/>
    </location>
</feature>
<keyword evidence="1" id="KW-0812">Transmembrane</keyword>
<evidence type="ECO:0000313" key="3">
    <source>
        <dbReference type="Proteomes" id="UP001501867"/>
    </source>
</evidence>
<keyword evidence="3" id="KW-1185">Reference proteome</keyword>
<keyword evidence="1" id="KW-1133">Transmembrane helix</keyword>
<evidence type="ECO:0000313" key="2">
    <source>
        <dbReference type="EMBL" id="GAA0314989.1"/>
    </source>
</evidence>
<feature type="transmembrane region" description="Helical" evidence="1">
    <location>
        <begin position="67"/>
        <end position="86"/>
    </location>
</feature>
<organism evidence="2 3">
    <name type="scientific">Streptomyces polychromogenes</name>
    <dbReference type="NCBI Taxonomy" id="67342"/>
    <lineage>
        <taxon>Bacteria</taxon>
        <taxon>Bacillati</taxon>
        <taxon>Actinomycetota</taxon>
        <taxon>Actinomycetes</taxon>
        <taxon>Kitasatosporales</taxon>
        <taxon>Streptomycetaceae</taxon>
        <taxon>Streptomyces</taxon>
    </lineage>
</organism>
<dbReference type="EMBL" id="BAAABV010000024">
    <property type="protein sequence ID" value="GAA0314989.1"/>
    <property type="molecule type" value="Genomic_DNA"/>
</dbReference>
<comment type="caution">
    <text evidence="2">The sequence shown here is derived from an EMBL/GenBank/DDBJ whole genome shotgun (WGS) entry which is preliminary data.</text>
</comment>
<name>A0ABP3FCT8_9ACTN</name>